<accession>A0AAQ1UJ50</accession>
<dbReference type="InterPro" id="IPR023997">
    <property type="entry name" value="TonB-dep_OMP_SusC/RagA_CS"/>
</dbReference>
<evidence type="ECO:0000256" key="4">
    <source>
        <dbReference type="ARBA" id="ARBA00022692"/>
    </source>
</evidence>
<feature type="signal peptide" evidence="10">
    <location>
        <begin position="1"/>
        <end position="32"/>
    </location>
</feature>
<dbReference type="Proteomes" id="UP000255283">
    <property type="component" value="Unassembled WGS sequence"/>
</dbReference>
<keyword evidence="5 9" id="KW-0798">TonB box</keyword>
<comment type="subcellular location">
    <subcellularLocation>
        <location evidence="1 8">Cell outer membrane</location>
        <topology evidence="1 8">Multi-pass membrane protein</topology>
    </subcellularLocation>
</comment>
<evidence type="ECO:0000259" key="12">
    <source>
        <dbReference type="Pfam" id="PF07715"/>
    </source>
</evidence>
<dbReference type="RefSeq" id="WP_115153683.1">
    <property type="nucleotide sequence ID" value="NZ_UGTJ01000001.1"/>
</dbReference>
<protein>
    <submittedName>
        <fullName evidence="13">TonB-linked outer membrane protein, SusC/RagA family</fullName>
    </submittedName>
</protein>
<organism evidence="13 14">
    <name type="scientific">Segatella buccae</name>
    <dbReference type="NCBI Taxonomy" id="28126"/>
    <lineage>
        <taxon>Bacteria</taxon>
        <taxon>Pseudomonadati</taxon>
        <taxon>Bacteroidota</taxon>
        <taxon>Bacteroidia</taxon>
        <taxon>Bacteroidales</taxon>
        <taxon>Prevotellaceae</taxon>
        <taxon>Segatella</taxon>
    </lineage>
</organism>
<dbReference type="NCBIfam" id="TIGR04057">
    <property type="entry name" value="SusC_RagA_signa"/>
    <property type="match status" value="1"/>
</dbReference>
<dbReference type="Gene3D" id="2.60.40.1120">
    <property type="entry name" value="Carboxypeptidase-like, regulatory domain"/>
    <property type="match status" value="1"/>
</dbReference>
<feature type="chain" id="PRO_5042834627" evidence="10">
    <location>
        <begin position="33"/>
        <end position="1055"/>
    </location>
</feature>
<dbReference type="AlphaFoldDB" id="A0AAQ1UJ50"/>
<keyword evidence="2 8" id="KW-0813">Transport</keyword>
<evidence type="ECO:0000256" key="3">
    <source>
        <dbReference type="ARBA" id="ARBA00022452"/>
    </source>
</evidence>
<dbReference type="Gene3D" id="2.40.170.20">
    <property type="entry name" value="TonB-dependent receptor, beta-barrel domain"/>
    <property type="match status" value="1"/>
</dbReference>
<keyword evidence="4 8" id="KW-0812">Transmembrane</keyword>
<dbReference type="InterPro" id="IPR023996">
    <property type="entry name" value="TonB-dep_OMP_SusC/RagA"/>
</dbReference>
<evidence type="ECO:0000313" key="14">
    <source>
        <dbReference type="Proteomes" id="UP000255283"/>
    </source>
</evidence>
<name>A0AAQ1UJ50_9BACT</name>
<dbReference type="InterPro" id="IPR012910">
    <property type="entry name" value="Plug_dom"/>
</dbReference>
<gene>
    <name evidence="13" type="ORF">NCTC13063_01405</name>
</gene>
<dbReference type="Gene3D" id="2.170.130.10">
    <property type="entry name" value="TonB-dependent receptor, plug domain"/>
    <property type="match status" value="1"/>
</dbReference>
<dbReference type="PROSITE" id="PS52016">
    <property type="entry name" value="TONB_DEPENDENT_REC_3"/>
    <property type="match status" value="1"/>
</dbReference>
<evidence type="ECO:0000256" key="2">
    <source>
        <dbReference type="ARBA" id="ARBA00022448"/>
    </source>
</evidence>
<dbReference type="Pfam" id="PF07715">
    <property type="entry name" value="Plug"/>
    <property type="match status" value="1"/>
</dbReference>
<feature type="domain" description="TonB-dependent receptor plug" evidence="12">
    <location>
        <begin position="123"/>
        <end position="230"/>
    </location>
</feature>
<comment type="similarity">
    <text evidence="8 9">Belongs to the TonB-dependent receptor family.</text>
</comment>
<evidence type="ECO:0000256" key="8">
    <source>
        <dbReference type="PROSITE-ProRule" id="PRU01360"/>
    </source>
</evidence>
<comment type="caution">
    <text evidence="13">The sequence shown here is derived from an EMBL/GenBank/DDBJ whole genome shotgun (WGS) entry which is preliminary data.</text>
</comment>
<evidence type="ECO:0000256" key="1">
    <source>
        <dbReference type="ARBA" id="ARBA00004571"/>
    </source>
</evidence>
<dbReference type="InterPro" id="IPR037066">
    <property type="entry name" value="Plug_dom_sf"/>
</dbReference>
<dbReference type="GO" id="GO:0009279">
    <property type="term" value="C:cell outer membrane"/>
    <property type="evidence" value="ECO:0007669"/>
    <property type="project" value="UniProtKB-SubCell"/>
</dbReference>
<keyword evidence="7 8" id="KW-0998">Cell outer membrane</keyword>
<dbReference type="InterPro" id="IPR008969">
    <property type="entry name" value="CarboxyPept-like_regulatory"/>
</dbReference>
<proteinExistence type="inferred from homology"/>
<evidence type="ECO:0000256" key="6">
    <source>
        <dbReference type="ARBA" id="ARBA00023136"/>
    </source>
</evidence>
<keyword evidence="10" id="KW-0732">Signal</keyword>
<keyword evidence="6 8" id="KW-0472">Membrane</keyword>
<evidence type="ECO:0000313" key="13">
    <source>
        <dbReference type="EMBL" id="SUB80124.1"/>
    </source>
</evidence>
<dbReference type="SUPFAM" id="SSF56935">
    <property type="entry name" value="Porins"/>
    <property type="match status" value="1"/>
</dbReference>
<dbReference type="InterPro" id="IPR000531">
    <property type="entry name" value="Beta-barrel_TonB"/>
</dbReference>
<dbReference type="InterPro" id="IPR036942">
    <property type="entry name" value="Beta-barrel_TonB_sf"/>
</dbReference>
<evidence type="ECO:0000256" key="9">
    <source>
        <dbReference type="RuleBase" id="RU003357"/>
    </source>
</evidence>
<feature type="domain" description="TonB-dependent receptor-like beta-barrel" evidence="11">
    <location>
        <begin position="426"/>
        <end position="1019"/>
    </location>
</feature>
<dbReference type="Pfam" id="PF13715">
    <property type="entry name" value="CarbopepD_reg_2"/>
    <property type="match status" value="1"/>
</dbReference>
<dbReference type="InterPro" id="IPR039426">
    <property type="entry name" value="TonB-dep_rcpt-like"/>
</dbReference>
<dbReference type="NCBIfam" id="TIGR04056">
    <property type="entry name" value="OMP_RagA_SusC"/>
    <property type="match status" value="1"/>
</dbReference>
<evidence type="ECO:0000259" key="11">
    <source>
        <dbReference type="Pfam" id="PF00593"/>
    </source>
</evidence>
<evidence type="ECO:0000256" key="7">
    <source>
        <dbReference type="ARBA" id="ARBA00023237"/>
    </source>
</evidence>
<dbReference type="Pfam" id="PF00593">
    <property type="entry name" value="TonB_dep_Rec_b-barrel"/>
    <property type="match status" value="1"/>
</dbReference>
<dbReference type="FunFam" id="2.170.130.10:FF:000003">
    <property type="entry name" value="SusC/RagA family TonB-linked outer membrane protein"/>
    <property type="match status" value="1"/>
</dbReference>
<sequence length="1055" mass="117065">MRTRSRFKYFVPLMSVLMVLCMLFAPSGEARAQRAGVITGTVVDEQGDPVIGATVAVGGKAIAVTDLDGRFKVSATAGQTITVSYVGYKAKSAPARDGMTMTLGADVSQIQEVQVVGYGVQKKVTVTGAVSSVKGNALAETPTGSINNMLAGAVTGLSSVQVSGEPGSDAAAIYIRGKGTFVSSGQSPLLQVDGVERSFNDLDPNEIESITVLKDASATAVYGVRGANGVILVTTKRGQEGKAKVSFTSNWSVVKPSKALELANSYEYATFRNRRDLYDFTPTATAQEFTPTFNDAILKKFRTHGDPILYPDLNWIDFVLDKSTLQSQHNMNISGGTKTARYFISAGAYTQDGMFKTHNMPYDNNYSYNRFNYRANLDLDVTKTTLLSLNLSGVVANKTNPQGSQGATGFFKSLYYTTPFSSPGIVDGKYVTTSTDYGGENSLPFVGATGMGYYGAGIAKSTTNTLSVDVILNQKLNFITKGLSFKLKGSYNSTFSYYKNGTQRLATYTPVVLSTDAQGVSQIGYKMVGANDVMSYSTDSGRGRNWYMDASFNYDRNFGLHHVGALLLYNQSKVFYPRTYSAIPMGYVGLVGRVAYDWNNRYMAEFNIGYNGSENFHKDRRFGTFPAVSVGWVFSDEPFFKPATRVVSFGKLRATYGVVGNDKIGGDRFMYTPDPYYINNSALLNRQGRAYDFGTDGAIQNAAFEAMRHNENVTWEKAYKQNYGVDLRFFKDRLGASFDYYVEHRKDILLKDDTAPNLIGFTLPYANLGEAKSWGWELSLSWDDKIGKSFRYNVGLNLSHNQNEVVEMKEAPLTYAYEYAKGHRIGSRRLHQFWKFYYEGCEADYEKEFGKPFPKQYISELRPGDCVYVDLNGDGIIDSHDTSRELGSKTDDPEYILGLNLGFTWKDLTVSTRWTGAFKVSRMLGGTFMRPFHSNADNDMGGLLKWMYDNSWTEQNPNAFYPRVTGERAANQNYIGSTLYEVDADYLRLKSISISYNLRFPFLKKLKVQRCALTFSGYNILTISDFHWGDPESAVTDSPAYPLTKTYSLGLQVNF</sequence>
<dbReference type="SUPFAM" id="SSF49464">
    <property type="entry name" value="Carboxypeptidase regulatory domain-like"/>
    <property type="match status" value="1"/>
</dbReference>
<evidence type="ECO:0000256" key="10">
    <source>
        <dbReference type="SAM" id="SignalP"/>
    </source>
</evidence>
<keyword evidence="3 8" id="KW-1134">Transmembrane beta strand</keyword>
<reference evidence="13 14" key="1">
    <citation type="submission" date="2018-06" db="EMBL/GenBank/DDBJ databases">
        <authorList>
            <consortium name="Pathogen Informatics"/>
            <person name="Doyle S."/>
        </authorList>
    </citation>
    <scope>NUCLEOTIDE SEQUENCE [LARGE SCALE GENOMIC DNA]</scope>
    <source>
        <strain evidence="13 14">NCTC13063</strain>
    </source>
</reference>
<evidence type="ECO:0000256" key="5">
    <source>
        <dbReference type="ARBA" id="ARBA00023077"/>
    </source>
</evidence>
<dbReference type="EMBL" id="UGTJ01000001">
    <property type="protein sequence ID" value="SUB80124.1"/>
    <property type="molecule type" value="Genomic_DNA"/>
</dbReference>